<evidence type="ECO:0000256" key="2">
    <source>
        <dbReference type="ARBA" id="ARBA00022490"/>
    </source>
</evidence>
<keyword evidence="3" id="KW-0598">Phosphotransferase system</keyword>
<dbReference type="InterPro" id="IPR050399">
    <property type="entry name" value="HPr"/>
</dbReference>
<evidence type="ECO:0000259" key="4">
    <source>
        <dbReference type="PROSITE" id="PS51350"/>
    </source>
</evidence>
<protein>
    <submittedName>
        <fullName evidence="5">HPr family phosphocarrier protein</fullName>
    </submittedName>
</protein>
<dbReference type="EMBL" id="JASKYM010000001">
    <property type="protein sequence ID" value="MDK2562179.1"/>
    <property type="molecule type" value="Genomic_DNA"/>
</dbReference>
<dbReference type="NCBIfam" id="TIGR01003">
    <property type="entry name" value="PTS_HPr_family"/>
    <property type="match status" value="1"/>
</dbReference>
<name>A0ABT7E5H4_9FIRM</name>
<dbReference type="Proteomes" id="UP001301012">
    <property type="component" value="Unassembled WGS sequence"/>
</dbReference>
<reference evidence="5 6" key="1">
    <citation type="submission" date="2023-05" db="EMBL/GenBank/DDBJ databases">
        <title>Rombocin, a short stable natural nisin variant, displays selective antimicrobial activity against Listeria monocytogenes and employs dual mode of action to kill target bacterial strains.</title>
        <authorList>
            <person name="Wambui J."/>
            <person name="Stephan R."/>
            <person name="Kuipers O.P."/>
        </authorList>
    </citation>
    <scope>NUCLEOTIDE SEQUENCE [LARGE SCALE GENOMIC DNA]</scope>
    <source>
        <strain evidence="5 6">RC002</strain>
    </source>
</reference>
<dbReference type="SUPFAM" id="SSF55594">
    <property type="entry name" value="HPr-like"/>
    <property type="match status" value="1"/>
</dbReference>
<accession>A0ABT7E5H4</accession>
<evidence type="ECO:0000313" key="6">
    <source>
        <dbReference type="Proteomes" id="UP001301012"/>
    </source>
</evidence>
<dbReference type="PANTHER" id="PTHR33705">
    <property type="entry name" value="PHOSPHOCARRIER PROTEIN HPR"/>
    <property type="match status" value="1"/>
</dbReference>
<feature type="domain" description="HPr" evidence="4">
    <location>
        <begin position="1"/>
        <end position="85"/>
    </location>
</feature>
<comment type="caution">
    <text evidence="5">The sequence shown here is derived from an EMBL/GenBank/DDBJ whole genome shotgun (WGS) entry which is preliminary data.</text>
</comment>
<dbReference type="Pfam" id="PF00381">
    <property type="entry name" value="PTS-HPr"/>
    <property type="match status" value="1"/>
</dbReference>
<comment type="subcellular location">
    <subcellularLocation>
        <location evidence="1">Cytoplasm</location>
    </subcellularLocation>
</comment>
<dbReference type="CDD" id="cd00367">
    <property type="entry name" value="PTS-HPr_like"/>
    <property type="match status" value="1"/>
</dbReference>
<keyword evidence="2" id="KW-0963">Cytoplasm</keyword>
<dbReference type="PROSITE" id="PS51350">
    <property type="entry name" value="PTS_HPR_DOM"/>
    <property type="match status" value="1"/>
</dbReference>
<dbReference type="PRINTS" id="PR00107">
    <property type="entry name" value="PHOSPHOCPHPR"/>
</dbReference>
<evidence type="ECO:0000313" key="5">
    <source>
        <dbReference type="EMBL" id="MDK2562179.1"/>
    </source>
</evidence>
<dbReference type="InterPro" id="IPR000032">
    <property type="entry name" value="HPr-like"/>
</dbReference>
<evidence type="ECO:0000256" key="1">
    <source>
        <dbReference type="ARBA" id="ARBA00004496"/>
    </source>
</evidence>
<dbReference type="Gene3D" id="3.30.1340.10">
    <property type="entry name" value="HPr-like"/>
    <property type="match status" value="1"/>
</dbReference>
<proteinExistence type="predicted"/>
<keyword evidence="6" id="KW-1185">Reference proteome</keyword>
<evidence type="ECO:0000256" key="3">
    <source>
        <dbReference type="ARBA" id="ARBA00022683"/>
    </source>
</evidence>
<dbReference type="PANTHER" id="PTHR33705:SF2">
    <property type="entry name" value="PHOSPHOCARRIER PROTEIN NPR"/>
    <property type="match status" value="1"/>
</dbReference>
<dbReference type="RefSeq" id="WP_284131163.1">
    <property type="nucleotide sequence ID" value="NZ_JASKYM010000001.1"/>
</dbReference>
<dbReference type="InterPro" id="IPR035895">
    <property type="entry name" value="HPr-like_sf"/>
</dbReference>
<sequence>MVKKQITIISETGVHERLGTMFIRKASSYKSEILIVKGHATISAKSIMGFFSLGLSEGDVIELQAIGEDEELAVEELSRYMLELK</sequence>
<gene>
    <name evidence="5" type="ORF">QOZ84_01355</name>
</gene>
<organism evidence="5 6">
    <name type="scientific">Romboutsia sedimentorum</name>
    <dbReference type="NCBI Taxonomy" id="1368474"/>
    <lineage>
        <taxon>Bacteria</taxon>
        <taxon>Bacillati</taxon>
        <taxon>Bacillota</taxon>
        <taxon>Clostridia</taxon>
        <taxon>Peptostreptococcales</taxon>
        <taxon>Peptostreptococcaceae</taxon>
        <taxon>Romboutsia</taxon>
    </lineage>
</organism>